<evidence type="ECO:0000313" key="2">
    <source>
        <dbReference type="Proteomes" id="UP000275846"/>
    </source>
</evidence>
<dbReference type="Proteomes" id="UP000275846">
    <property type="component" value="Unassembled WGS sequence"/>
</dbReference>
<dbReference type="EMBL" id="UYSU01038649">
    <property type="protein sequence ID" value="VDM00486.1"/>
    <property type="molecule type" value="Genomic_DNA"/>
</dbReference>
<reference evidence="1 2" key="2">
    <citation type="submission" date="2018-11" db="EMBL/GenBank/DDBJ databases">
        <authorList>
            <consortium name="Pathogen Informatics"/>
        </authorList>
    </citation>
    <scope>NUCLEOTIDE SEQUENCE [LARGE SCALE GENOMIC DNA]</scope>
    <source>
        <strain evidence="1 2">NST_G2</strain>
    </source>
</reference>
<protein>
    <submittedName>
        <fullName evidence="1 3">Uncharacterized protein</fullName>
    </submittedName>
</protein>
<organism evidence="3">
    <name type="scientific">Schistocephalus solidus</name>
    <name type="common">Tapeworm</name>
    <dbReference type="NCBI Taxonomy" id="70667"/>
    <lineage>
        <taxon>Eukaryota</taxon>
        <taxon>Metazoa</taxon>
        <taxon>Spiralia</taxon>
        <taxon>Lophotrochozoa</taxon>
        <taxon>Platyhelminthes</taxon>
        <taxon>Cestoda</taxon>
        <taxon>Eucestoda</taxon>
        <taxon>Diphyllobothriidea</taxon>
        <taxon>Diphyllobothriidae</taxon>
        <taxon>Schistocephalus</taxon>
    </lineage>
</organism>
<proteinExistence type="predicted"/>
<gene>
    <name evidence="1" type="ORF">SSLN_LOCUS14100</name>
</gene>
<accession>A0A183TCA2</accession>
<dbReference type="AlphaFoldDB" id="A0A183TCA2"/>
<keyword evidence="2" id="KW-1185">Reference proteome</keyword>
<reference evidence="3" key="1">
    <citation type="submission" date="2016-06" db="UniProtKB">
        <authorList>
            <consortium name="WormBaseParasite"/>
        </authorList>
    </citation>
    <scope>IDENTIFICATION</scope>
</reference>
<evidence type="ECO:0000313" key="3">
    <source>
        <dbReference type="WBParaSite" id="SSLN_0001463801-mRNA-1"/>
    </source>
</evidence>
<sequence>MAFSSGACDSPGNQDQFLAASYASSSCQHLELGCVQVDFSRVGRRKIVLVRSGRCSAQEAAIVAVPNPVVTWKSFPGSVVCSYTGVEVSKDNNLVCYPRSRQKDVQVLVELSNWRAEGTDDGDELTSAKMQTQNHQAIIASLHQTRKPSDNGFMQDKDDANIKLLRF</sequence>
<dbReference type="WBParaSite" id="SSLN_0001463801-mRNA-1">
    <property type="protein sequence ID" value="SSLN_0001463801-mRNA-1"/>
    <property type="gene ID" value="SSLN_0001463801"/>
</dbReference>
<evidence type="ECO:0000313" key="1">
    <source>
        <dbReference type="EMBL" id="VDM00486.1"/>
    </source>
</evidence>
<name>A0A183TCA2_SCHSO</name>